<dbReference type="EMBL" id="LSMT01000227">
    <property type="protein sequence ID" value="PFX22832.1"/>
    <property type="molecule type" value="Genomic_DNA"/>
</dbReference>
<evidence type="ECO:0000256" key="1">
    <source>
        <dbReference type="ARBA" id="ARBA00001946"/>
    </source>
</evidence>
<keyword evidence="7" id="KW-1185">Reference proteome</keyword>
<evidence type="ECO:0000313" key="6">
    <source>
        <dbReference type="EMBL" id="PFX22832.1"/>
    </source>
</evidence>
<reference evidence="7" key="1">
    <citation type="journal article" date="2017" name="bioRxiv">
        <title>Comparative analysis of the genomes of Stylophora pistillata and Acropora digitifera provides evidence for extensive differences between species of corals.</title>
        <authorList>
            <person name="Voolstra C.R."/>
            <person name="Li Y."/>
            <person name="Liew Y.J."/>
            <person name="Baumgarten S."/>
            <person name="Zoccola D."/>
            <person name="Flot J.-F."/>
            <person name="Tambutte S."/>
            <person name="Allemand D."/>
            <person name="Aranda M."/>
        </authorList>
    </citation>
    <scope>NUCLEOTIDE SEQUENCE [LARGE SCALE GENOMIC DNA]</scope>
</reference>
<dbReference type="Pfam" id="PF03281">
    <property type="entry name" value="Mab-21"/>
    <property type="match status" value="1"/>
</dbReference>
<proteinExistence type="inferred from homology"/>
<comment type="similarity">
    <text evidence="2">Belongs to the mab-21 family.</text>
</comment>
<dbReference type="GO" id="GO:0005524">
    <property type="term" value="F:ATP binding"/>
    <property type="evidence" value="ECO:0007669"/>
    <property type="project" value="UniProtKB-KW"/>
</dbReference>
<dbReference type="InterPro" id="IPR046903">
    <property type="entry name" value="Mab-21-like_nuc_Trfase"/>
</dbReference>
<dbReference type="SMART" id="SM01265">
    <property type="entry name" value="Mab-21"/>
    <property type="match status" value="1"/>
</dbReference>
<evidence type="ECO:0000259" key="5">
    <source>
        <dbReference type="Pfam" id="PF03281"/>
    </source>
</evidence>
<keyword evidence="4" id="KW-0067">ATP-binding</keyword>
<organism evidence="6 7">
    <name type="scientific">Stylophora pistillata</name>
    <name type="common">Smooth cauliflower coral</name>
    <dbReference type="NCBI Taxonomy" id="50429"/>
    <lineage>
        <taxon>Eukaryota</taxon>
        <taxon>Metazoa</taxon>
        <taxon>Cnidaria</taxon>
        <taxon>Anthozoa</taxon>
        <taxon>Hexacorallia</taxon>
        <taxon>Scleractinia</taxon>
        <taxon>Astrocoeniina</taxon>
        <taxon>Pocilloporidae</taxon>
        <taxon>Stylophora</taxon>
    </lineage>
</organism>
<dbReference type="AlphaFoldDB" id="A0A2B4S2U4"/>
<dbReference type="InterPro" id="IPR024810">
    <property type="entry name" value="MAB21L/cGLR"/>
</dbReference>
<dbReference type="OrthoDB" id="6054650at2759"/>
<accession>A0A2B4S2U4</accession>
<protein>
    <submittedName>
        <fullName evidence="6">Mitochondrial dynamics protein MID51</fullName>
    </submittedName>
</protein>
<evidence type="ECO:0000256" key="2">
    <source>
        <dbReference type="ARBA" id="ARBA00008307"/>
    </source>
</evidence>
<evidence type="ECO:0000256" key="3">
    <source>
        <dbReference type="ARBA" id="ARBA00022741"/>
    </source>
</evidence>
<dbReference type="PANTHER" id="PTHR10656">
    <property type="entry name" value="CELL FATE DETERMINING PROTEIN MAB21-RELATED"/>
    <property type="match status" value="1"/>
</dbReference>
<evidence type="ECO:0000256" key="4">
    <source>
        <dbReference type="ARBA" id="ARBA00022840"/>
    </source>
</evidence>
<dbReference type="PANTHER" id="PTHR10656:SF42">
    <property type="entry name" value="CYCLIC GMP-AMP SYNTHASE-LIKE PROTEIN-RELATED"/>
    <property type="match status" value="1"/>
</dbReference>
<sequence length="1203" mass="137175">MVVLKTTKPWFWGNPEVMKEETDLPDYVRLKATVDSKLTKYVSLEGYIIPERLREGWFYSLVYRAVTDLRVKLLGSYLDFVVRQHGPSVQLDIFCKGTKKKLLSADLVPCFEIGTNEYFVPKRHTRDNSLWRWSFSLEKKQLLKCMDKDDRGCRHELLGMVKAIVHRERTSLGQLGSYYLKTAFMHYIKEKPSNWDGTNLPGEHCVGFLAALQAFLQKKKTCQITGFLKRLDFGINIPDESIEGPGECVPQKEVAESGTTPKRKISEVLSSEEDSNSVSFGGKAVRRSPRLAVKALKGLLEKKQKKAKELPQEQCLRELRTSKEVQILKKLEEEVYQLDASLHCEIEAISGHHQSAALSVYPRKEKTFSEALGTYHPVKLLFCPSGHYKLQVFIHKTVVEGQVDLNDRLSVERVIEVLRPHSGFVMCPGISDYDAIFADIRIQPSNVKEELWPWRHISARKCKLWHKPKKLDLADEMCDMRRIVLLEPGEHENVRKERKNFMRIAERMISRTSVTVNQQQNSELVKLVQSIESCNEGKEGLAKVVEEADNHKPGTGAVIREMWQMEKESFFKDQAKNALAFYAKSPAAFHAVRDLGILQVPCTKYLERIISKIADGPGIHEDYIAHQRQEYENFTKIQALFKEKFYTLENLYTCKVQVQSKIVWNSMNGTIRGYGMSSEELPWLHDVYMSVGGDYDQQKTSYILQFLLRDLTSKFHVIGPYFTCANSWDHKFLLECVMRTIQAFTLYDFHVCILVCDGASSNLALIKLLCGYKHEQLPLADGDDPFSVSAVFDNPYEDSKDKRVFAVICPSHQLKSNIAALHSSRPSGSKSFRKDGIDFGWLSIIHQYECDQERVHQNLGRRVPGLRYSFVHRDSWTRLNVLPAKIMQQRYMISALQEHAKIDPPPADALEIEMTGNYLEACHLIFKKGILSHMTVTTRYQRAVQNIEKGFQFFKEWHTCHQNTEYPDNSKKVRQRKFLAWQTWDLLRLMVYGFLEFCRWFNTEYPDYFVSPLRINGSSIESVFSVLKFAAGGNLSASNYGSFRGRIIVGREVIANSNSEHGYRDDVILVSGSLISTSGNSGSRSSYSVRLVYDPLGITGSKQFSLSANLSQSTVGGRQGSNACTLIASLFGFQFGKHGLPELTASTLPSQWFEVLAQAMFEGNALHDLLFDGEARNLDIEDAVESCGDDIHISSYDQAIGFD</sequence>
<dbReference type="Gene3D" id="3.30.460.90">
    <property type="match status" value="1"/>
</dbReference>
<evidence type="ECO:0000313" key="7">
    <source>
        <dbReference type="Proteomes" id="UP000225706"/>
    </source>
</evidence>
<name>A0A2B4S2U4_STYPI</name>
<comment type="cofactor">
    <cofactor evidence="1">
        <name>Mg(2+)</name>
        <dbReference type="ChEBI" id="CHEBI:18420"/>
    </cofactor>
</comment>
<feature type="domain" description="Mab-21-like nucleotidyltransferase" evidence="5">
    <location>
        <begin position="20"/>
        <end position="144"/>
    </location>
</feature>
<gene>
    <name evidence="6" type="primary">Mief1</name>
    <name evidence="6" type="ORF">AWC38_SpisGene12628</name>
</gene>
<dbReference type="Proteomes" id="UP000225706">
    <property type="component" value="Unassembled WGS sequence"/>
</dbReference>
<keyword evidence="3" id="KW-0547">Nucleotide-binding</keyword>
<comment type="caution">
    <text evidence="6">The sequence shown here is derived from an EMBL/GenBank/DDBJ whole genome shotgun (WGS) entry which is preliminary data.</text>
</comment>